<feature type="active site" description="Proton donor/acceptor" evidence="6">
    <location>
        <position position="150"/>
    </location>
</feature>
<keyword evidence="5 7" id="KW-0460">Magnesium</keyword>
<dbReference type="GO" id="GO:0046872">
    <property type="term" value="F:metal ion binding"/>
    <property type="evidence" value="ECO:0007669"/>
    <property type="project" value="UniProtKB-KW"/>
</dbReference>
<feature type="active site" evidence="6">
    <location>
        <position position="109"/>
    </location>
</feature>
<dbReference type="GO" id="GO:0008311">
    <property type="term" value="F:double-stranded DNA 3'-5' DNA exonuclease activity"/>
    <property type="evidence" value="ECO:0007669"/>
    <property type="project" value="InterPro"/>
</dbReference>
<evidence type="ECO:0000256" key="5">
    <source>
        <dbReference type="ARBA" id="ARBA00022842"/>
    </source>
</evidence>
<comment type="similarity">
    <text evidence="2">Belongs to the DNA repair enzymes AP/ExoA family.</text>
</comment>
<dbReference type="InterPro" id="IPR005135">
    <property type="entry name" value="Endo/exonuclease/phosphatase"/>
</dbReference>
<evidence type="ECO:0000256" key="2">
    <source>
        <dbReference type="ARBA" id="ARBA00007092"/>
    </source>
</evidence>
<feature type="site" description="Important for catalytic activity" evidence="8">
    <location>
        <position position="221"/>
    </location>
</feature>
<reference evidence="10 11" key="1">
    <citation type="submission" date="2016-08" db="EMBL/GenBank/DDBJ databases">
        <title>Whole genome sequence of Pseudomonas graminis strain UASWS1507, a potential biological control agent for agriculture.</title>
        <authorList>
            <person name="Crovadore J."/>
            <person name="Calmin G."/>
            <person name="Chablais R."/>
            <person name="Cochard B."/>
            <person name="Lefort F."/>
        </authorList>
    </citation>
    <scope>NUCLEOTIDE SEQUENCE [LARGE SCALE GENOMIC DNA]</scope>
    <source>
        <strain evidence="10 11">UASWS1507</strain>
    </source>
</reference>
<dbReference type="InterPro" id="IPR020847">
    <property type="entry name" value="AP_endonuclease_F1_BS"/>
</dbReference>
<feature type="binding site" evidence="7">
    <location>
        <position position="150"/>
    </location>
    <ligand>
        <name>Mg(2+)</name>
        <dbReference type="ChEBI" id="CHEBI:18420"/>
        <label>1</label>
    </ligand>
</feature>
<keyword evidence="4" id="KW-0378">Hydrolase</keyword>
<dbReference type="NCBIfam" id="TIGR00195">
    <property type="entry name" value="exoDNase_III"/>
    <property type="match status" value="1"/>
</dbReference>
<comment type="caution">
    <text evidence="10">The sequence shown here is derived from an EMBL/GenBank/DDBJ whole genome shotgun (WGS) entry which is preliminary data.</text>
</comment>
<dbReference type="Proteomes" id="UP000095143">
    <property type="component" value="Unassembled WGS sequence"/>
</dbReference>
<name>A0A1C2DY61_9PSED</name>
<proteinExistence type="inferred from homology"/>
<evidence type="ECO:0000256" key="3">
    <source>
        <dbReference type="ARBA" id="ARBA00022723"/>
    </source>
</evidence>
<feature type="domain" description="Endonuclease/exonuclease/phosphatase" evidence="9">
    <location>
        <begin position="7"/>
        <end position="251"/>
    </location>
</feature>
<keyword evidence="3 7" id="KW-0479">Metal-binding</keyword>
<dbReference type="GO" id="GO:0004519">
    <property type="term" value="F:endonuclease activity"/>
    <property type="evidence" value="ECO:0007669"/>
    <property type="project" value="InterPro"/>
</dbReference>
<evidence type="ECO:0000256" key="7">
    <source>
        <dbReference type="PIRSR" id="PIRSR604808-2"/>
    </source>
</evidence>
<gene>
    <name evidence="10" type="ORF">BBI10_15005</name>
</gene>
<comment type="cofactor">
    <cofactor evidence="1">
        <name>Mn(2+)</name>
        <dbReference type="ChEBI" id="CHEBI:29035"/>
    </cofactor>
</comment>
<comment type="cofactor">
    <cofactor evidence="7">
        <name>Mg(2+)</name>
        <dbReference type="ChEBI" id="CHEBI:18420"/>
    </cofactor>
    <cofactor evidence="7">
        <name>Mn(2+)</name>
        <dbReference type="ChEBI" id="CHEBI:29035"/>
    </cofactor>
    <text evidence="7">Probably binds two magnesium or manganese ions per subunit.</text>
</comment>
<dbReference type="PROSITE" id="PS00726">
    <property type="entry name" value="AP_NUCLEASE_F1_1"/>
    <property type="match status" value="1"/>
</dbReference>
<evidence type="ECO:0000313" key="10">
    <source>
        <dbReference type="EMBL" id="OCX19694.1"/>
    </source>
</evidence>
<evidence type="ECO:0000256" key="6">
    <source>
        <dbReference type="PIRSR" id="PIRSR604808-1"/>
    </source>
</evidence>
<feature type="binding site" evidence="7">
    <location>
        <position position="251"/>
    </location>
    <ligand>
        <name>Mg(2+)</name>
        <dbReference type="ChEBI" id="CHEBI:18420"/>
        <label>1</label>
    </ligand>
</feature>
<dbReference type="PROSITE" id="PS51435">
    <property type="entry name" value="AP_NUCLEASE_F1_4"/>
    <property type="match status" value="1"/>
</dbReference>
<protein>
    <submittedName>
        <fullName evidence="10">Exodeoxyribonuclease III</fullName>
    </submittedName>
</protein>
<evidence type="ECO:0000256" key="4">
    <source>
        <dbReference type="ARBA" id="ARBA00022801"/>
    </source>
</evidence>
<feature type="binding site" evidence="7">
    <location>
        <position position="152"/>
    </location>
    <ligand>
        <name>Mg(2+)</name>
        <dbReference type="ChEBI" id="CHEBI:18420"/>
        <label>1</label>
    </ligand>
</feature>
<evidence type="ECO:0000256" key="1">
    <source>
        <dbReference type="ARBA" id="ARBA00001936"/>
    </source>
</evidence>
<feature type="binding site" evidence="7">
    <location>
        <position position="250"/>
    </location>
    <ligand>
        <name>Mg(2+)</name>
        <dbReference type="ChEBI" id="CHEBI:18420"/>
        <label>1</label>
    </ligand>
</feature>
<dbReference type="InterPro" id="IPR004808">
    <property type="entry name" value="AP_endonuc_1"/>
</dbReference>
<dbReference type="GO" id="GO:0003677">
    <property type="term" value="F:DNA binding"/>
    <property type="evidence" value="ECO:0007669"/>
    <property type="project" value="InterPro"/>
</dbReference>
<feature type="active site" description="Proton acceptor" evidence="6">
    <location>
        <position position="251"/>
    </location>
</feature>
<feature type="site" description="Interaction with DNA substrate" evidence="8">
    <location>
        <position position="251"/>
    </location>
</feature>
<evidence type="ECO:0000256" key="8">
    <source>
        <dbReference type="PIRSR" id="PIRSR604808-3"/>
    </source>
</evidence>
<dbReference type="PANTHER" id="PTHR43250:SF1">
    <property type="entry name" value="EXODEOXYRIBONUCLEASE III"/>
    <property type="match status" value="1"/>
</dbReference>
<keyword evidence="7" id="KW-0464">Manganese</keyword>
<feature type="binding site" evidence="7">
    <location>
        <position position="37"/>
    </location>
    <ligand>
        <name>Mg(2+)</name>
        <dbReference type="ChEBI" id="CHEBI:18420"/>
        <label>1</label>
    </ligand>
</feature>
<dbReference type="NCBIfam" id="TIGR00633">
    <property type="entry name" value="xth"/>
    <property type="match status" value="1"/>
</dbReference>
<feature type="binding site" evidence="7">
    <location>
        <position position="10"/>
    </location>
    <ligand>
        <name>Mg(2+)</name>
        <dbReference type="ChEBI" id="CHEBI:18420"/>
        <label>1</label>
    </ligand>
</feature>
<dbReference type="InterPro" id="IPR036691">
    <property type="entry name" value="Endo/exonu/phosph_ase_sf"/>
</dbReference>
<dbReference type="Gene3D" id="3.60.10.10">
    <property type="entry name" value="Endonuclease/exonuclease/phosphatase"/>
    <property type="match status" value="1"/>
</dbReference>
<dbReference type="PROSITE" id="PS00728">
    <property type="entry name" value="AP_NUCLEASE_F1_3"/>
    <property type="match status" value="1"/>
</dbReference>
<accession>A0A1C2DY61</accession>
<dbReference type="SUPFAM" id="SSF56219">
    <property type="entry name" value="DNase I-like"/>
    <property type="match status" value="1"/>
</dbReference>
<evidence type="ECO:0000313" key="11">
    <source>
        <dbReference type="Proteomes" id="UP000095143"/>
    </source>
</evidence>
<dbReference type="Pfam" id="PF03372">
    <property type="entry name" value="Exo_endo_phos"/>
    <property type="match status" value="1"/>
</dbReference>
<dbReference type="CDD" id="cd09086">
    <property type="entry name" value="ExoIII-like_AP-endo"/>
    <property type="match status" value="1"/>
</dbReference>
<evidence type="ECO:0000259" key="9">
    <source>
        <dbReference type="Pfam" id="PF03372"/>
    </source>
</evidence>
<dbReference type="RefSeq" id="WP_065989572.1">
    <property type="nucleotide sequence ID" value="NZ_MDEN01000063.1"/>
</dbReference>
<dbReference type="OrthoDB" id="9803914at2"/>
<sequence>MATLKIATFNINGIRARLPILLQWLEKEAPDIVCLQELKAADAAFPADDIRNAGYGVIWQGEPSWNGVAILSRDSQPLEIRRGLPGNEKDKHSRYLEAAVQGVIVGCLYLPNGNPQPGPKFEYKLDWFEHFITHADSLFNSEHPVVLAGDYNVIPTDNDIYNTRSWLKDALLQPESRACFERLLDQGWTDALRAKFPDERIYTFWDYFRNHWKTNSGLRIDHLLLSKDLAPKLKNAGVDRWVRDLPHASDHAPTWIELKV</sequence>
<dbReference type="AlphaFoldDB" id="A0A1C2DY61"/>
<dbReference type="EMBL" id="MDEN01000063">
    <property type="protein sequence ID" value="OCX19694.1"/>
    <property type="molecule type" value="Genomic_DNA"/>
</dbReference>
<organism evidence="10 11">
    <name type="scientific">Pseudomonas graminis</name>
    <dbReference type="NCBI Taxonomy" id="158627"/>
    <lineage>
        <taxon>Bacteria</taxon>
        <taxon>Pseudomonadati</taxon>
        <taxon>Pseudomonadota</taxon>
        <taxon>Gammaproteobacteria</taxon>
        <taxon>Pseudomonadales</taxon>
        <taxon>Pseudomonadaceae</taxon>
        <taxon>Pseudomonas</taxon>
    </lineage>
</organism>
<feature type="site" description="Transition state stabilizer" evidence="8">
    <location>
        <position position="152"/>
    </location>
</feature>
<dbReference type="PANTHER" id="PTHR43250">
    <property type="entry name" value="EXODEOXYRIBONUCLEASE III"/>
    <property type="match status" value="1"/>
</dbReference>
<dbReference type="InterPro" id="IPR020848">
    <property type="entry name" value="AP_endonuclease_F1_CS"/>
</dbReference>
<dbReference type="InterPro" id="IPR037493">
    <property type="entry name" value="ExoIII-like"/>
</dbReference>
<dbReference type="GO" id="GO:0006281">
    <property type="term" value="P:DNA repair"/>
    <property type="evidence" value="ECO:0007669"/>
    <property type="project" value="InterPro"/>
</dbReference>